<sequence>MQKQHDASIIQTLGMCWMDR</sequence>
<reference evidence="1 2" key="2">
    <citation type="journal article" date="2011" name="PLoS Genet.">
        <title>Caenorhabditis briggsae recombinant inbred line genotypes reveal inter-strain incompatibility and the evolution of recombination.</title>
        <authorList>
            <person name="Ross J.A."/>
            <person name="Koboldt D.C."/>
            <person name="Staisch J.E."/>
            <person name="Chamberlin H.M."/>
            <person name="Gupta B.P."/>
            <person name="Miller R.D."/>
            <person name="Baird S.E."/>
            <person name="Haag E.S."/>
        </authorList>
    </citation>
    <scope>NUCLEOTIDE SEQUENCE [LARGE SCALE GENOMIC DNA]</scope>
    <source>
        <strain evidence="1 2">AF16</strain>
    </source>
</reference>
<dbReference type="GeneID" id="68917039"/>
<dbReference type="HOGENOM" id="CLU_3428594_0_0_1"/>
<dbReference type="InParanoid" id="B6IF40"/>
<dbReference type="RefSeq" id="XP_045098092.1">
    <property type="nucleotide sequence ID" value="XM_045242237.1"/>
</dbReference>
<accession>B6IF40</accession>
<dbReference type="KEGG" id="cbr:CBG_25553"/>
<keyword evidence="2" id="KW-1185">Reference proteome</keyword>
<name>B6IF40_CAEBR</name>
<dbReference type="EMBL" id="HE601438">
    <property type="protein sequence ID" value="CAR98520.1"/>
    <property type="molecule type" value="Genomic_DNA"/>
</dbReference>
<proteinExistence type="predicted"/>
<gene>
    <name evidence="1" type="ORF">CBG25553</name>
    <name evidence="1" type="ORF">CBG_25553</name>
</gene>
<dbReference type="CTD" id="68917039"/>
<organism evidence="1 2">
    <name type="scientific">Caenorhabditis briggsae</name>
    <dbReference type="NCBI Taxonomy" id="6238"/>
    <lineage>
        <taxon>Eukaryota</taxon>
        <taxon>Metazoa</taxon>
        <taxon>Ecdysozoa</taxon>
        <taxon>Nematoda</taxon>
        <taxon>Chromadorea</taxon>
        <taxon>Rhabditida</taxon>
        <taxon>Rhabditina</taxon>
        <taxon>Rhabditomorpha</taxon>
        <taxon>Rhabditoidea</taxon>
        <taxon>Rhabditidae</taxon>
        <taxon>Peloderinae</taxon>
        <taxon>Caenorhabditis</taxon>
    </lineage>
</organism>
<evidence type="ECO:0000313" key="2">
    <source>
        <dbReference type="Proteomes" id="UP000008549"/>
    </source>
</evidence>
<evidence type="ECO:0000313" key="1">
    <source>
        <dbReference type="EMBL" id="CAR98520.1"/>
    </source>
</evidence>
<reference evidence="1 2" key="1">
    <citation type="journal article" date="2003" name="PLoS Biol.">
        <title>The genome sequence of Caenorhabditis briggsae: a platform for comparative genomics.</title>
        <authorList>
            <person name="Stein L.D."/>
            <person name="Bao Z."/>
            <person name="Blasiar D."/>
            <person name="Blumenthal T."/>
            <person name="Brent M.R."/>
            <person name="Chen N."/>
            <person name="Chinwalla A."/>
            <person name="Clarke L."/>
            <person name="Clee C."/>
            <person name="Coghlan A."/>
            <person name="Coulson A."/>
            <person name="D'Eustachio P."/>
            <person name="Fitch D.H."/>
            <person name="Fulton L.A."/>
            <person name="Fulton R.E."/>
            <person name="Griffiths-Jones S."/>
            <person name="Harris T.W."/>
            <person name="Hillier L.W."/>
            <person name="Kamath R."/>
            <person name="Kuwabara P.E."/>
            <person name="Mardis E.R."/>
            <person name="Marra M.A."/>
            <person name="Miner T.L."/>
            <person name="Minx P."/>
            <person name="Mullikin J.C."/>
            <person name="Plumb R.W."/>
            <person name="Rogers J."/>
            <person name="Schein J.E."/>
            <person name="Sohrmann M."/>
            <person name="Spieth J."/>
            <person name="Stajich J.E."/>
            <person name="Wei C."/>
            <person name="Willey D."/>
            <person name="Wilson R.K."/>
            <person name="Durbin R."/>
            <person name="Waterston R.H."/>
        </authorList>
    </citation>
    <scope>NUCLEOTIDE SEQUENCE [LARGE SCALE GENOMIC DNA]</scope>
    <source>
        <strain evidence="1 2">AF16</strain>
    </source>
</reference>
<dbReference type="Proteomes" id="UP000008549">
    <property type="component" value="Unassembled WGS sequence"/>
</dbReference>
<protein>
    <submittedName>
        <fullName evidence="1">Protein CBG25553</fullName>
    </submittedName>
</protein>
<dbReference type="AlphaFoldDB" id="B6IF40"/>